<dbReference type="Proteomes" id="UP000077521">
    <property type="component" value="Unassembled WGS sequence"/>
</dbReference>
<feature type="region of interest" description="Disordered" evidence="1">
    <location>
        <begin position="467"/>
        <end position="547"/>
    </location>
</feature>
<evidence type="ECO:0000313" key="2">
    <source>
        <dbReference type="EMBL" id="KAE8246704.1"/>
    </source>
</evidence>
<protein>
    <submittedName>
        <fullName evidence="2">Uncharacterized protein</fullName>
    </submittedName>
</protein>
<feature type="compositionally biased region" description="Polar residues" evidence="1">
    <location>
        <begin position="320"/>
        <end position="347"/>
    </location>
</feature>
<feature type="compositionally biased region" description="Polar residues" evidence="1">
    <location>
        <begin position="496"/>
        <end position="509"/>
    </location>
</feature>
<dbReference type="EMBL" id="LWDF02000461">
    <property type="protein sequence ID" value="KAE8246704.1"/>
    <property type="molecule type" value="Genomic_DNA"/>
</dbReference>
<proteinExistence type="predicted"/>
<organism evidence="2 3">
    <name type="scientific">Tilletia indica</name>
    <dbReference type="NCBI Taxonomy" id="43049"/>
    <lineage>
        <taxon>Eukaryota</taxon>
        <taxon>Fungi</taxon>
        <taxon>Dikarya</taxon>
        <taxon>Basidiomycota</taxon>
        <taxon>Ustilaginomycotina</taxon>
        <taxon>Exobasidiomycetes</taxon>
        <taxon>Tilletiales</taxon>
        <taxon>Tilletiaceae</taxon>
        <taxon>Tilletia</taxon>
    </lineage>
</organism>
<feature type="compositionally biased region" description="Polar residues" evidence="1">
    <location>
        <begin position="247"/>
        <end position="273"/>
    </location>
</feature>
<feature type="region of interest" description="Disordered" evidence="1">
    <location>
        <begin position="247"/>
        <end position="274"/>
    </location>
</feature>
<gene>
    <name evidence="2" type="ORF">A4X13_0g5665</name>
</gene>
<evidence type="ECO:0000256" key="1">
    <source>
        <dbReference type="SAM" id="MobiDB-lite"/>
    </source>
</evidence>
<feature type="compositionally biased region" description="Polar residues" evidence="1">
    <location>
        <begin position="537"/>
        <end position="547"/>
    </location>
</feature>
<accession>A0A177T7T3</accession>
<feature type="compositionally biased region" description="Low complexity" evidence="1">
    <location>
        <begin position="108"/>
        <end position="122"/>
    </location>
</feature>
<feature type="region of interest" description="Disordered" evidence="1">
    <location>
        <begin position="78"/>
        <end position="222"/>
    </location>
</feature>
<name>A0A177T7T3_9BASI</name>
<dbReference type="AlphaFoldDB" id="A0A177T7T3"/>
<comment type="caution">
    <text evidence="2">The sequence shown here is derived from an EMBL/GenBank/DDBJ whole genome shotgun (WGS) entry which is preliminary data.</text>
</comment>
<sequence length="671" mass="72586">MNTTSSGNRIGAATSTNGSEATFPLFQVASMRTDAQLATAQLQIRNTTRPRSTSKRTGGNLGLWAAAAAKAAQGEVREKLAPYSSAPPRTGSTPFPALSDLMRPPIASQSTSSLPSSSARTSEPAQTTRVQPSIGPAVTSVPSATSPPILDHTRLHSVTERASTAETSKGALSPTTDNAAGIEEEQEETTEMADNEEAQQSEQELKEERAAEDAEDEENELFLPSDIARRLAALKHTRIRQSSLQAWQMESKGTSKSVPIRRSGSTMMLSSPSLPKDWKRSYKVLRLGLEKEEVVLEGKLASVKSRTADRDGVMEDISTVPANPSSQGSIPTKMNDAHTQSSPSREVQNGHEYEYARARGIEDVDEARHPLPASRSTRAVHSHRTHSITITDLVLRPSHFPFLISHEEYQQQAVHLRPQQLAPPLVSLKLVLAQLQRRPHRALVLQTPPPSVRPLLHFHLNTSRTLASGYAHPKSPTSTSPVDPSSSAKQAHPQKHSVSQHAPATSKPSNADFALTSSKKRSASTPSPNSNNAAHHGTTSSKSFPSPASATVFVEGGAWSHRPRSPVLSHSHLHSTAHNKALHTRTVYPSLKVKKSMAYADILNKYVASKYQGKDVFPEVWPRAEWRALTNEQLQNSYPDTDGSSTPVTLPCVTATSEGPSLTETGPSTLI</sequence>
<keyword evidence="3" id="KW-1185">Reference proteome</keyword>
<evidence type="ECO:0000313" key="3">
    <source>
        <dbReference type="Proteomes" id="UP000077521"/>
    </source>
</evidence>
<feature type="region of interest" description="Disordered" evidence="1">
    <location>
        <begin position="316"/>
        <end position="350"/>
    </location>
</feature>
<feature type="compositionally biased region" description="Basic and acidic residues" evidence="1">
    <location>
        <begin position="203"/>
        <end position="212"/>
    </location>
</feature>
<reference evidence="2" key="2">
    <citation type="journal article" date="2019" name="IMA Fungus">
        <title>Genome sequencing and comparison of five Tilletia species to identify candidate genes for the detection of regulated species infecting wheat.</title>
        <authorList>
            <person name="Nguyen H.D.T."/>
            <person name="Sultana T."/>
            <person name="Kesanakurti P."/>
            <person name="Hambleton S."/>
        </authorList>
    </citation>
    <scope>NUCLEOTIDE SEQUENCE</scope>
    <source>
        <strain evidence="2">DAOMC 236416</strain>
    </source>
</reference>
<feature type="compositionally biased region" description="Low complexity" evidence="1">
    <location>
        <begin position="523"/>
        <end position="534"/>
    </location>
</feature>
<feature type="compositionally biased region" description="Low complexity" evidence="1">
    <location>
        <begin position="473"/>
        <end position="487"/>
    </location>
</feature>
<feature type="compositionally biased region" description="Acidic residues" evidence="1">
    <location>
        <begin position="182"/>
        <end position="199"/>
    </location>
</feature>
<reference evidence="2" key="1">
    <citation type="submission" date="2016-04" db="EMBL/GenBank/DDBJ databases">
        <authorList>
            <person name="Nguyen H.D."/>
            <person name="Samba Siva P."/>
            <person name="Cullis J."/>
            <person name="Levesque C.A."/>
            <person name="Hambleton S."/>
        </authorList>
    </citation>
    <scope>NUCLEOTIDE SEQUENCE</scope>
    <source>
        <strain evidence="2">DAOMC 236416</strain>
    </source>
</reference>